<evidence type="ECO:0000256" key="1">
    <source>
        <dbReference type="ARBA" id="ARBA00022741"/>
    </source>
</evidence>
<comment type="caution">
    <text evidence="6">The sequence shown here is derived from an EMBL/GenBank/DDBJ whole genome shotgun (WGS) entry which is preliminary data.</text>
</comment>
<keyword evidence="3" id="KW-0347">Helicase</keyword>
<reference evidence="6 7" key="1">
    <citation type="journal article" date="2015" name="Stand. Genomic Sci.">
        <title>Genomic Encyclopedia of Bacterial and Archaeal Type Strains, Phase III: the genomes of soil and plant-associated and newly described type strains.</title>
        <authorList>
            <person name="Whitman W.B."/>
            <person name="Woyke T."/>
            <person name="Klenk H.P."/>
            <person name="Zhou Y."/>
            <person name="Lilburn T.G."/>
            <person name="Beck B.J."/>
            <person name="De Vos P."/>
            <person name="Vandamme P."/>
            <person name="Eisen J.A."/>
            <person name="Garrity G."/>
            <person name="Hugenholtz P."/>
            <person name="Kyrpides N.C."/>
        </authorList>
    </citation>
    <scope>NUCLEOTIDE SEQUENCE [LARGE SCALE GENOMIC DNA]</scope>
    <source>
        <strain evidence="6 7">AC4r</strain>
    </source>
</reference>
<feature type="domain" description="Helicase ATP-binding" evidence="5">
    <location>
        <begin position="32"/>
        <end position="181"/>
    </location>
</feature>
<evidence type="ECO:0000256" key="3">
    <source>
        <dbReference type="ARBA" id="ARBA00022806"/>
    </source>
</evidence>
<keyword evidence="1" id="KW-0547">Nucleotide-binding</keyword>
<keyword evidence="2" id="KW-0378">Hydrolase</keyword>
<gene>
    <name evidence="6" type="ORF">EV140_0127</name>
</gene>
<dbReference type="GO" id="GO:0016787">
    <property type="term" value="F:hydrolase activity"/>
    <property type="evidence" value="ECO:0007669"/>
    <property type="project" value="UniProtKB-KW"/>
</dbReference>
<dbReference type="GO" id="GO:0005524">
    <property type="term" value="F:ATP binding"/>
    <property type="evidence" value="ECO:0007669"/>
    <property type="project" value="UniProtKB-KW"/>
</dbReference>
<dbReference type="InterPro" id="IPR050615">
    <property type="entry name" value="ATP-dep_DNA_Helicase"/>
</dbReference>
<dbReference type="GO" id="GO:0003677">
    <property type="term" value="F:DNA binding"/>
    <property type="evidence" value="ECO:0007669"/>
    <property type="project" value="InterPro"/>
</dbReference>
<dbReference type="PROSITE" id="PS51192">
    <property type="entry name" value="HELICASE_ATP_BIND_1"/>
    <property type="match status" value="1"/>
</dbReference>
<dbReference type="Pfam" id="PF04851">
    <property type="entry name" value="ResIII"/>
    <property type="match status" value="1"/>
</dbReference>
<keyword evidence="7" id="KW-1185">Reference proteome</keyword>
<dbReference type="InterPro" id="IPR014001">
    <property type="entry name" value="Helicase_ATP-bd"/>
</dbReference>
<evidence type="ECO:0000313" key="6">
    <source>
        <dbReference type="EMBL" id="RZT63897.1"/>
    </source>
</evidence>
<protein>
    <submittedName>
        <fullName evidence="6">Type III restriction/modification enzyme restriction subunit</fullName>
    </submittedName>
</protein>
<name>A0A4Q7TTX1_9MICO</name>
<sequence length="257" mass="28792">MLDNDDEYYDPLADQPTYRGRPLRAWQKRAYGMWEDNKYQGVVKAITGSGKSLVGVAAVHTTWQHAGKSLILVPSDSLLQQWQKVLRENLVGIRIGAVGGGRNDDLRDHDVVVATVQSAHRREILPTSLGLLIADEAHRYGSESFSLALRGQYERRLALSGSYERQLDDGVERHLAPYFGPVLVDYGYGEAREEGVVAPFRLALVGVDFTASEQTAYENEGKRLQEAQDTLVNDHSYPTDWPEFFAHVNGLFVMKRG</sequence>
<dbReference type="AlphaFoldDB" id="A0A4Q7TTX1"/>
<evidence type="ECO:0000313" key="7">
    <source>
        <dbReference type="Proteomes" id="UP000292408"/>
    </source>
</evidence>
<dbReference type="OrthoDB" id="9776021at2"/>
<dbReference type="PANTHER" id="PTHR11274">
    <property type="entry name" value="RAD25/XP-B DNA REPAIR HELICASE"/>
    <property type="match status" value="1"/>
</dbReference>
<dbReference type="PANTHER" id="PTHR11274:SF0">
    <property type="entry name" value="GENERAL TRANSCRIPTION AND DNA REPAIR FACTOR IIH HELICASE SUBUNIT XPB"/>
    <property type="match status" value="1"/>
</dbReference>
<keyword evidence="4" id="KW-0067">ATP-binding</keyword>
<dbReference type="Proteomes" id="UP000292408">
    <property type="component" value="Unassembled WGS sequence"/>
</dbReference>
<dbReference type="RefSeq" id="WP_130280075.1">
    <property type="nucleotide sequence ID" value="NZ_SGXT01000011.1"/>
</dbReference>
<dbReference type="SMART" id="SM00487">
    <property type="entry name" value="DEXDc"/>
    <property type="match status" value="1"/>
</dbReference>
<evidence type="ECO:0000256" key="2">
    <source>
        <dbReference type="ARBA" id="ARBA00022801"/>
    </source>
</evidence>
<evidence type="ECO:0000259" key="5">
    <source>
        <dbReference type="PROSITE" id="PS51192"/>
    </source>
</evidence>
<dbReference type="InterPro" id="IPR006935">
    <property type="entry name" value="Helicase/UvrB_N"/>
</dbReference>
<accession>A0A4Q7TTX1</accession>
<dbReference type="InterPro" id="IPR027417">
    <property type="entry name" value="P-loop_NTPase"/>
</dbReference>
<dbReference type="GO" id="GO:0004386">
    <property type="term" value="F:helicase activity"/>
    <property type="evidence" value="ECO:0007669"/>
    <property type="project" value="UniProtKB-KW"/>
</dbReference>
<dbReference type="SUPFAM" id="SSF52540">
    <property type="entry name" value="P-loop containing nucleoside triphosphate hydrolases"/>
    <property type="match status" value="1"/>
</dbReference>
<organism evidence="6 7">
    <name type="scientific">Microcella alkaliphila</name>
    <dbReference type="NCBI Taxonomy" id="279828"/>
    <lineage>
        <taxon>Bacteria</taxon>
        <taxon>Bacillati</taxon>
        <taxon>Actinomycetota</taxon>
        <taxon>Actinomycetes</taxon>
        <taxon>Micrococcales</taxon>
        <taxon>Microbacteriaceae</taxon>
        <taxon>Microcella</taxon>
    </lineage>
</organism>
<dbReference type="CDD" id="cd17926">
    <property type="entry name" value="DEXHc_RE"/>
    <property type="match status" value="1"/>
</dbReference>
<evidence type="ECO:0000256" key="4">
    <source>
        <dbReference type="ARBA" id="ARBA00022840"/>
    </source>
</evidence>
<dbReference type="EMBL" id="SGXT01000011">
    <property type="protein sequence ID" value="RZT63897.1"/>
    <property type="molecule type" value="Genomic_DNA"/>
</dbReference>
<dbReference type="Gene3D" id="3.40.50.300">
    <property type="entry name" value="P-loop containing nucleotide triphosphate hydrolases"/>
    <property type="match status" value="1"/>
</dbReference>
<proteinExistence type="predicted"/>